<dbReference type="OrthoDB" id="514902at2"/>
<dbReference type="Proteomes" id="UP000271624">
    <property type="component" value="Unassembled WGS sequence"/>
</dbReference>
<keyword evidence="4" id="KW-1185">Reference proteome</keyword>
<evidence type="ECO:0000313" key="4">
    <source>
        <dbReference type="Proteomes" id="UP000271624"/>
    </source>
</evidence>
<evidence type="ECO:0000313" key="3">
    <source>
        <dbReference type="EMBL" id="RUS96661.1"/>
    </source>
</evidence>
<accession>A0A433US48</accession>
<evidence type="ECO:0000256" key="1">
    <source>
        <dbReference type="SAM" id="SignalP"/>
    </source>
</evidence>
<dbReference type="Gene3D" id="2.60.120.380">
    <property type="match status" value="1"/>
</dbReference>
<feature type="domain" description="Peptidase C-terminal archaeal/bacterial" evidence="2">
    <location>
        <begin position="63"/>
        <end position="122"/>
    </location>
</feature>
<name>A0A433US48_9CYAN</name>
<dbReference type="EMBL" id="RSCL01000035">
    <property type="protein sequence ID" value="RUS96661.1"/>
    <property type="molecule type" value="Genomic_DNA"/>
</dbReference>
<sequence length="140" mass="14755">MKSLLIAGASSLLLTLGMSSIPAPSFAQSANIQGISSSVSRSRVTFAKGKSSTTINGAEDRIYVLRAKAGQRLTLNVTNLGARAGVVLYNSKGKLVKGFNGYGLGNGKSFTYKLPSTGDYYILGYGGPTYHVYDFSVSIK</sequence>
<feature type="signal peptide" evidence="1">
    <location>
        <begin position="1"/>
        <end position="27"/>
    </location>
</feature>
<dbReference type="Pfam" id="PF04151">
    <property type="entry name" value="PPC"/>
    <property type="match status" value="1"/>
</dbReference>
<evidence type="ECO:0000259" key="2">
    <source>
        <dbReference type="Pfam" id="PF04151"/>
    </source>
</evidence>
<dbReference type="InterPro" id="IPR007280">
    <property type="entry name" value="Peptidase_C_arc/bac"/>
</dbReference>
<keyword evidence="1" id="KW-0732">Signal</keyword>
<comment type="caution">
    <text evidence="3">The sequence shown here is derived from an EMBL/GenBank/DDBJ whole genome shotgun (WGS) entry which is preliminary data.</text>
</comment>
<reference evidence="3" key="1">
    <citation type="submission" date="2018-12" db="EMBL/GenBank/DDBJ databases">
        <authorList>
            <person name="Will S."/>
            <person name="Neumann-Schaal M."/>
            <person name="Henke P."/>
        </authorList>
    </citation>
    <scope>NUCLEOTIDE SEQUENCE</scope>
    <source>
        <strain evidence="3">PCC 7102</strain>
    </source>
</reference>
<dbReference type="AlphaFoldDB" id="A0A433US48"/>
<reference evidence="3" key="2">
    <citation type="journal article" date="2019" name="Genome Biol. Evol.">
        <title>Day and night: Metabolic profiles and evolutionary relationships of six axenic non-marine cyanobacteria.</title>
        <authorList>
            <person name="Will S.E."/>
            <person name="Henke P."/>
            <person name="Boedeker C."/>
            <person name="Huang S."/>
            <person name="Brinkmann H."/>
            <person name="Rohde M."/>
            <person name="Jarek M."/>
            <person name="Friedl T."/>
            <person name="Seufert S."/>
            <person name="Schumacher M."/>
            <person name="Overmann J."/>
            <person name="Neumann-Schaal M."/>
            <person name="Petersen J."/>
        </authorList>
    </citation>
    <scope>NUCLEOTIDE SEQUENCE [LARGE SCALE GENOMIC DNA]</scope>
    <source>
        <strain evidence="3">PCC 7102</strain>
    </source>
</reference>
<feature type="chain" id="PRO_5030092470" description="Peptidase C-terminal archaeal/bacterial domain-containing protein" evidence="1">
    <location>
        <begin position="28"/>
        <end position="140"/>
    </location>
</feature>
<dbReference type="RefSeq" id="WP_127086681.1">
    <property type="nucleotide sequence ID" value="NZ_RSCL01000035.1"/>
</dbReference>
<proteinExistence type="predicted"/>
<organism evidence="3 4">
    <name type="scientific">Dulcicalothrix desertica PCC 7102</name>
    <dbReference type="NCBI Taxonomy" id="232991"/>
    <lineage>
        <taxon>Bacteria</taxon>
        <taxon>Bacillati</taxon>
        <taxon>Cyanobacteriota</taxon>
        <taxon>Cyanophyceae</taxon>
        <taxon>Nostocales</taxon>
        <taxon>Calotrichaceae</taxon>
        <taxon>Dulcicalothrix</taxon>
    </lineage>
</organism>
<gene>
    <name evidence="3" type="ORF">DSM106972_086840</name>
</gene>
<protein>
    <recommendedName>
        <fullName evidence="2">Peptidase C-terminal archaeal/bacterial domain-containing protein</fullName>
    </recommendedName>
</protein>